<dbReference type="EMBL" id="MN549360">
    <property type="protein sequence ID" value="QGZ13946.1"/>
    <property type="molecule type" value="Genomic_DNA"/>
</dbReference>
<organism evidence="1 2">
    <name type="scientific">Rhizobium phage RL38J1</name>
    <dbReference type="NCBI Taxonomy" id="2663232"/>
    <lineage>
        <taxon>Viruses</taxon>
        <taxon>Duplodnaviria</taxon>
        <taxon>Heunggongvirae</taxon>
        <taxon>Uroviricota</taxon>
        <taxon>Caudoviricetes</taxon>
        <taxon>Pootjesviridae</taxon>
        <taxon>Innesvirus</taxon>
        <taxon>Innesvirus RL38J1</taxon>
    </lineage>
</organism>
<keyword evidence="2" id="KW-1185">Reference proteome</keyword>
<sequence>MFDKTVMNLGYRGPSYSHVQVEVKNAPTHESVKLLREMEQTSKTEVVNAMRLDNNHMRAVIQRINNFYSGDLTVRVVFELNGVRHDVTSSTNMHMATPQDRIKQFVEDVSKKIAEEVLHKAIQEAGESIYEIFK</sequence>
<protein>
    <submittedName>
        <fullName evidence="1">Uncharacterized protein</fullName>
    </submittedName>
</protein>
<evidence type="ECO:0000313" key="1">
    <source>
        <dbReference type="EMBL" id="QGZ13946.1"/>
    </source>
</evidence>
<reference evidence="1 2" key="1">
    <citation type="submission" date="2019-10" db="EMBL/GenBank/DDBJ databases">
        <title>Complete genome sequence of bacteriophage vB_RLeM_RL38JI.</title>
        <authorList>
            <person name="Gunathilake D."/>
            <person name="Bhat S."/>
            <person name="Yost C.K."/>
            <person name="Hynes M.F."/>
        </authorList>
    </citation>
    <scope>NUCLEOTIDE SEQUENCE [LARGE SCALE GENOMIC DNA]</scope>
</reference>
<evidence type="ECO:0000313" key="2">
    <source>
        <dbReference type="Proteomes" id="UP000436513"/>
    </source>
</evidence>
<gene>
    <name evidence="1" type="ORF">RL38J1_117</name>
</gene>
<name>A0A6B9JCR3_9CAUD</name>
<accession>A0A6B9JCR3</accession>
<proteinExistence type="predicted"/>
<dbReference type="Proteomes" id="UP000436513">
    <property type="component" value="Segment"/>
</dbReference>